<feature type="compositionally biased region" description="Low complexity" evidence="2">
    <location>
        <begin position="155"/>
        <end position="172"/>
    </location>
</feature>
<protein>
    <submittedName>
        <fullName evidence="3">Uncharacterized protein</fullName>
    </submittedName>
</protein>
<accession>A0A1Y3DUU1</accession>
<dbReference type="OMA" id="IYAFKKQ"/>
<name>A0A1Y3DUU1_PLAKN</name>
<feature type="compositionally biased region" description="Basic and acidic residues" evidence="2">
    <location>
        <begin position="124"/>
        <end position="142"/>
    </location>
</feature>
<dbReference type="OrthoDB" id="269872at2759"/>
<dbReference type="Proteomes" id="UP000195012">
    <property type="component" value="Unassembled WGS sequence"/>
</dbReference>
<dbReference type="AlphaFoldDB" id="A0A1Y3DUU1"/>
<comment type="caution">
    <text evidence="3">The sequence shown here is derived from an EMBL/GenBank/DDBJ whole genome shotgun (WGS) entry which is preliminary data.</text>
</comment>
<dbReference type="VEuPathDB" id="PlasmoDB:PKNOH_S02298500"/>
<dbReference type="EMBL" id="NETL01000016">
    <property type="protein sequence ID" value="OTN68432.1"/>
    <property type="molecule type" value="Genomic_DNA"/>
</dbReference>
<dbReference type="eggNOG" id="ENOG502QXPQ">
    <property type="taxonomic scope" value="Eukaryota"/>
</dbReference>
<feature type="compositionally biased region" description="Basic and acidic residues" evidence="2">
    <location>
        <begin position="14"/>
        <end position="23"/>
    </location>
</feature>
<feature type="region of interest" description="Disordered" evidence="2">
    <location>
        <begin position="1"/>
        <end position="27"/>
    </location>
</feature>
<organism evidence="3 4">
    <name type="scientific">Plasmodium knowlesi</name>
    <dbReference type="NCBI Taxonomy" id="5850"/>
    <lineage>
        <taxon>Eukaryota</taxon>
        <taxon>Sar</taxon>
        <taxon>Alveolata</taxon>
        <taxon>Apicomplexa</taxon>
        <taxon>Aconoidasida</taxon>
        <taxon>Haemosporida</taxon>
        <taxon>Plasmodiidae</taxon>
        <taxon>Plasmodium</taxon>
        <taxon>Plasmodium (Plasmodium)</taxon>
    </lineage>
</organism>
<sequence>MSVKKLKSSGLLRLESKSVDKTDSNNNLVKKNTNVKIVRKKTDGQIEKTLTGSVLPPQVDKVVKLKVLNKAQEGGATVVMNAGITWDDNDPTNMAESTMKKQDEKKVYGVRKIVSKFSVKRGKTNQDGHRDLLEEKDQRGGEEENIEYPQGNFVYDDTGNGNGKNYYDNNDPAADDNPPDIGKTIVKKKKGTEKEPNRSKQCGNDALPVTQFEHPGNHNGRNDKSDKVEDDSENEILNSILSKNDESTLAEAPKEEVKKKKKKIIVRKKIPISEKLKNAEKANHFPGVQTIPAGRTPRGATAIITNNSNRGKFPQPNECCEQMVNEIKMNETKFVLLQETHKEKMNNMIQENKKEKDMLNTYIKNLNEEMHHINNKLCDETKEKDKLNENYQNLQNDKLELEEKVDMLKRQIEESNEMSTLLNEKIATLEEENKMLLDRDQQNELKVEQMQSEKIKMEKKIDEQNILIKKKDELINKYMSEIENYKNVLKNKGEMMILGSSTTIDKNMSDKNSQKEHVAKLIKEKKELIYAFKKQLDLIVILKKQISLLENNKIVNMTSGELKKVLHD</sequence>
<reference evidence="3 4" key="1">
    <citation type="submission" date="2017-05" db="EMBL/GenBank/DDBJ databases">
        <title>PacBio assembly of a Plasmodium knowlesi genome sequence with Hi-C correction and manual annotation of the SICAvar gene family.</title>
        <authorList>
            <person name="Lapp S.A."/>
            <person name="Geraldo J.A."/>
            <person name="Chien J.-T."/>
            <person name="Ay F."/>
            <person name="Pakala S.B."/>
            <person name="Batugedara G."/>
            <person name="Humphrey J.C."/>
            <person name="Debarry J.D."/>
            <person name="Le Roch K.G."/>
            <person name="Galinski M.R."/>
            <person name="Kissinger J.C."/>
        </authorList>
    </citation>
    <scope>NUCLEOTIDE SEQUENCE [LARGE SCALE GENOMIC DNA]</scope>
    <source>
        <strain evidence="4">Malayan Strain Pk1 (A+)</strain>
    </source>
</reference>
<keyword evidence="1" id="KW-0175">Coiled coil</keyword>
<feature type="coiled-coil region" evidence="1">
    <location>
        <begin position="349"/>
        <end position="488"/>
    </location>
</feature>
<proteinExistence type="predicted"/>
<evidence type="ECO:0000313" key="4">
    <source>
        <dbReference type="Proteomes" id="UP000195012"/>
    </source>
</evidence>
<dbReference type="VEuPathDB" id="PlasmoDB:PKA1H_030011200"/>
<evidence type="ECO:0000256" key="2">
    <source>
        <dbReference type="SAM" id="MobiDB-lite"/>
    </source>
</evidence>
<feature type="region of interest" description="Disordered" evidence="2">
    <location>
        <begin position="119"/>
        <end position="233"/>
    </location>
</feature>
<evidence type="ECO:0000256" key="1">
    <source>
        <dbReference type="SAM" id="Coils"/>
    </source>
</evidence>
<dbReference type="VEuPathDB" id="PlasmoDB:PKNH_0306200"/>
<gene>
    <name evidence="3" type="ORF">PKNOH_S02298500</name>
</gene>
<evidence type="ECO:0000313" key="3">
    <source>
        <dbReference type="EMBL" id="OTN68432.1"/>
    </source>
</evidence>